<sequence length="323" mass="35541">MANTTSRSLRLLTLLQTHRFWPGPELADRLGVTDRTLRRDIDRLRDLGYPVRSSRGTDGGYQLAAGATMPPLVVDAEEAVAIVVALRAATLGAAAVLGDAPVRALAKVTQVLPKPLRRRVNAVSEATVAPELGDTPPVELETLTTIAQACRDGVRLEFAYVARDANRTRRRVEPYHLVPVGRRWYLVAHDLGRADWRSFRLDRMADVVSSTIPVATRTVPGDDPVEYVRRGLRGGEQEHRVTCRVTAPLAEVAPSVGRWGELAEETERTTLLTMTASEWYWIAFGIVSLPHPVEILTGDDDGELRALLRDWSERASTTATQGA</sequence>
<dbReference type="PROSITE" id="PS00894">
    <property type="entry name" value="HTH_DEOR_1"/>
    <property type="match status" value="1"/>
</dbReference>
<keyword evidence="3" id="KW-0804">Transcription</keyword>
<evidence type="ECO:0000313" key="5">
    <source>
        <dbReference type="EMBL" id="HIT75929.1"/>
    </source>
</evidence>
<comment type="caution">
    <text evidence="5">The sequence shown here is derived from an EMBL/GenBank/DDBJ whole genome shotgun (WGS) entry which is preliminary data.</text>
</comment>
<dbReference type="Proteomes" id="UP000886842">
    <property type="component" value="Unassembled WGS sequence"/>
</dbReference>
<dbReference type="Pfam" id="PF13280">
    <property type="entry name" value="WYL"/>
    <property type="match status" value="1"/>
</dbReference>
<evidence type="ECO:0000256" key="3">
    <source>
        <dbReference type="ARBA" id="ARBA00023163"/>
    </source>
</evidence>
<evidence type="ECO:0000256" key="2">
    <source>
        <dbReference type="ARBA" id="ARBA00023125"/>
    </source>
</evidence>
<dbReference type="PANTHER" id="PTHR34580:SF3">
    <property type="entry name" value="PROTEIN PAFB"/>
    <property type="match status" value="1"/>
</dbReference>
<dbReference type="PROSITE" id="PS52050">
    <property type="entry name" value="WYL"/>
    <property type="match status" value="1"/>
</dbReference>
<dbReference type="GO" id="GO:0003700">
    <property type="term" value="F:DNA-binding transcription factor activity"/>
    <property type="evidence" value="ECO:0007669"/>
    <property type="project" value="InterPro"/>
</dbReference>
<dbReference type="InterPro" id="IPR051534">
    <property type="entry name" value="CBASS_pafABC_assoc_protein"/>
</dbReference>
<dbReference type="InterPro" id="IPR018356">
    <property type="entry name" value="Tscrpt_reg_HTH_DeoR_CS"/>
</dbReference>
<organism evidence="5 6">
    <name type="scientific">Candidatus Avipropionibacterium avicola</name>
    <dbReference type="NCBI Taxonomy" id="2840701"/>
    <lineage>
        <taxon>Bacteria</taxon>
        <taxon>Bacillati</taxon>
        <taxon>Actinomycetota</taxon>
        <taxon>Actinomycetes</taxon>
        <taxon>Propionibacteriales</taxon>
        <taxon>Propionibacteriaceae</taxon>
        <taxon>Propionibacteriaceae incertae sedis</taxon>
        <taxon>Candidatus Avipropionibacterium</taxon>
    </lineage>
</organism>
<dbReference type="InterPro" id="IPR036390">
    <property type="entry name" value="WH_DNA-bd_sf"/>
</dbReference>
<keyword evidence="2" id="KW-0238">DNA-binding</keyword>
<dbReference type="PANTHER" id="PTHR34580">
    <property type="match status" value="1"/>
</dbReference>
<keyword evidence="1" id="KW-0805">Transcription regulation</keyword>
<reference evidence="5" key="1">
    <citation type="submission" date="2020-10" db="EMBL/GenBank/DDBJ databases">
        <authorList>
            <person name="Gilroy R."/>
        </authorList>
    </citation>
    <scope>NUCLEOTIDE SEQUENCE</scope>
    <source>
        <strain evidence="5">ChiGjej1B1-24693</strain>
    </source>
</reference>
<proteinExistence type="predicted"/>
<dbReference type="InterPro" id="IPR036388">
    <property type="entry name" value="WH-like_DNA-bd_sf"/>
</dbReference>
<dbReference type="AlphaFoldDB" id="A0A9D1GYQ9"/>
<evidence type="ECO:0000256" key="1">
    <source>
        <dbReference type="ARBA" id="ARBA00023015"/>
    </source>
</evidence>
<dbReference type="InterPro" id="IPR013196">
    <property type="entry name" value="HTH_11"/>
</dbReference>
<dbReference type="SUPFAM" id="SSF46785">
    <property type="entry name" value="Winged helix' DNA-binding domain"/>
    <property type="match status" value="1"/>
</dbReference>
<dbReference type="Gene3D" id="1.10.10.10">
    <property type="entry name" value="Winged helix-like DNA-binding domain superfamily/Winged helix DNA-binding domain"/>
    <property type="match status" value="1"/>
</dbReference>
<reference evidence="5" key="2">
    <citation type="journal article" date="2021" name="PeerJ">
        <title>Extensive microbial diversity within the chicken gut microbiome revealed by metagenomics and culture.</title>
        <authorList>
            <person name="Gilroy R."/>
            <person name="Ravi A."/>
            <person name="Getino M."/>
            <person name="Pursley I."/>
            <person name="Horton D.L."/>
            <person name="Alikhan N.F."/>
            <person name="Baker D."/>
            <person name="Gharbi K."/>
            <person name="Hall N."/>
            <person name="Watson M."/>
            <person name="Adriaenssens E.M."/>
            <person name="Foster-Nyarko E."/>
            <person name="Jarju S."/>
            <person name="Secka A."/>
            <person name="Antonio M."/>
            <person name="Oren A."/>
            <person name="Chaudhuri R.R."/>
            <person name="La Ragione R."/>
            <person name="Hildebrand F."/>
            <person name="Pallen M.J."/>
        </authorList>
    </citation>
    <scope>NUCLEOTIDE SEQUENCE</scope>
    <source>
        <strain evidence="5">ChiGjej1B1-24693</strain>
    </source>
</reference>
<gene>
    <name evidence="5" type="ORF">IAA98_10110</name>
</gene>
<evidence type="ECO:0000259" key="4">
    <source>
        <dbReference type="PROSITE" id="PS51000"/>
    </source>
</evidence>
<name>A0A9D1GYQ9_9ACTN</name>
<dbReference type="InterPro" id="IPR001034">
    <property type="entry name" value="DeoR_HTH"/>
</dbReference>
<dbReference type="PROSITE" id="PS51000">
    <property type="entry name" value="HTH_DEOR_2"/>
    <property type="match status" value="1"/>
</dbReference>
<dbReference type="InterPro" id="IPR026881">
    <property type="entry name" value="WYL_dom"/>
</dbReference>
<feature type="domain" description="HTH deoR-type" evidence="4">
    <location>
        <begin position="4"/>
        <end position="59"/>
    </location>
</feature>
<dbReference type="GO" id="GO:0003677">
    <property type="term" value="F:DNA binding"/>
    <property type="evidence" value="ECO:0007669"/>
    <property type="project" value="UniProtKB-KW"/>
</dbReference>
<protein>
    <submittedName>
        <fullName evidence="5">YafY family transcriptional regulator</fullName>
    </submittedName>
</protein>
<dbReference type="Pfam" id="PF08279">
    <property type="entry name" value="HTH_11"/>
    <property type="match status" value="1"/>
</dbReference>
<evidence type="ECO:0000313" key="6">
    <source>
        <dbReference type="Proteomes" id="UP000886842"/>
    </source>
</evidence>
<accession>A0A9D1GYQ9</accession>
<dbReference type="EMBL" id="DVLP01000302">
    <property type="protein sequence ID" value="HIT75929.1"/>
    <property type="molecule type" value="Genomic_DNA"/>
</dbReference>